<dbReference type="PANTHER" id="PTHR43320:SF2">
    <property type="entry name" value="2-DEHYDRO-3-DEOXYGLUCONOKINASE_2-DEHYDRO-3-DEOXYGALACTONOKINASE"/>
    <property type="match status" value="1"/>
</dbReference>
<protein>
    <submittedName>
        <fullName evidence="5">Sugar kinase</fullName>
    </submittedName>
</protein>
<dbReference type="EMBL" id="NOWI01000014">
    <property type="protein sequence ID" value="RFT42081.1"/>
    <property type="molecule type" value="Genomic_DNA"/>
</dbReference>
<dbReference type="Proteomes" id="UP000259211">
    <property type="component" value="Unassembled WGS sequence"/>
</dbReference>
<sequence>MTYDISTIGEGQIRLTCYKGERLVNAQQLRATAACSEANVAGLLSQVGRDTCWTSVMPQGDLTDRVVNEFRSVGVDVSHICIKPEGRVALYFMEPGEYPMPARVLYDREHTPFRDVRVEDLDWEAMLDTKLVFVTGITAALTENTAVVVSHFVEEAHRRGIAVALDVNYRSLLWEPRRAREVLEPIARISDIVFCSVRDGRAVFGIESDGEQACHDLRELFGAPTVVSTDQINGVYLSDDERGDRTFPVVQVPVVDRPGAGDSFVAGTLHGYLAGDVVQGIYYGQRTSAYALTHYGDLTRVSPSELNIPSNTDILR</sequence>
<reference evidence="5 6" key="1">
    <citation type="submission" date="2017-07" db="EMBL/GenBank/DDBJ databases">
        <authorList>
            <person name="Sun Z.S."/>
            <person name="Albrecht U."/>
            <person name="Echele G."/>
            <person name="Lee C.C."/>
        </authorList>
    </citation>
    <scope>NUCLEOTIDE SEQUENCE [LARGE SCALE GENOMIC DNA]</scope>
    <source>
        <strain evidence="5 6">P16-029</strain>
    </source>
</reference>
<dbReference type="InterPro" id="IPR052700">
    <property type="entry name" value="Carb_kinase_PfkB-like"/>
</dbReference>
<dbReference type="AlphaFoldDB" id="A0A3E2D9X0"/>
<evidence type="ECO:0000256" key="1">
    <source>
        <dbReference type="ARBA" id="ARBA00010688"/>
    </source>
</evidence>
<evidence type="ECO:0000313" key="6">
    <source>
        <dbReference type="Proteomes" id="UP000259211"/>
    </source>
</evidence>
<evidence type="ECO:0000256" key="3">
    <source>
        <dbReference type="ARBA" id="ARBA00022777"/>
    </source>
</evidence>
<dbReference type="GO" id="GO:0016301">
    <property type="term" value="F:kinase activity"/>
    <property type="evidence" value="ECO:0007669"/>
    <property type="project" value="UniProtKB-KW"/>
</dbReference>
<dbReference type="RefSeq" id="WP_065673976.1">
    <property type="nucleotide sequence ID" value="NZ_JAQDJS010000001.1"/>
</dbReference>
<name>A0A3E2D9X0_9ACTN</name>
<dbReference type="Gene3D" id="3.40.1190.20">
    <property type="match status" value="1"/>
</dbReference>
<dbReference type="InterPro" id="IPR011611">
    <property type="entry name" value="PfkB_dom"/>
</dbReference>
<organism evidence="5 6">
    <name type="scientific">Cutibacterium avidum</name>
    <dbReference type="NCBI Taxonomy" id="33010"/>
    <lineage>
        <taxon>Bacteria</taxon>
        <taxon>Bacillati</taxon>
        <taxon>Actinomycetota</taxon>
        <taxon>Actinomycetes</taxon>
        <taxon>Propionibacteriales</taxon>
        <taxon>Propionibacteriaceae</taxon>
        <taxon>Cutibacterium</taxon>
    </lineage>
</organism>
<dbReference type="CDD" id="cd01166">
    <property type="entry name" value="KdgK"/>
    <property type="match status" value="1"/>
</dbReference>
<dbReference type="PANTHER" id="PTHR43320">
    <property type="entry name" value="SUGAR KINASE"/>
    <property type="match status" value="1"/>
</dbReference>
<evidence type="ECO:0000259" key="4">
    <source>
        <dbReference type="Pfam" id="PF00294"/>
    </source>
</evidence>
<keyword evidence="3 5" id="KW-0418">Kinase</keyword>
<evidence type="ECO:0000256" key="2">
    <source>
        <dbReference type="ARBA" id="ARBA00022679"/>
    </source>
</evidence>
<proteinExistence type="inferred from homology"/>
<dbReference type="Pfam" id="PF00294">
    <property type="entry name" value="PfkB"/>
    <property type="match status" value="1"/>
</dbReference>
<dbReference type="SUPFAM" id="SSF53613">
    <property type="entry name" value="Ribokinase-like"/>
    <property type="match status" value="1"/>
</dbReference>
<feature type="domain" description="Carbohydrate kinase PfkB" evidence="4">
    <location>
        <begin position="5"/>
        <end position="297"/>
    </location>
</feature>
<comment type="caution">
    <text evidence="5">The sequence shown here is derived from an EMBL/GenBank/DDBJ whole genome shotgun (WGS) entry which is preliminary data.</text>
</comment>
<gene>
    <name evidence="5" type="ORF">CHT91_11985</name>
</gene>
<accession>A0A3E2D9X0</accession>
<keyword evidence="2" id="KW-0808">Transferase</keyword>
<dbReference type="InterPro" id="IPR029056">
    <property type="entry name" value="Ribokinase-like"/>
</dbReference>
<evidence type="ECO:0000313" key="5">
    <source>
        <dbReference type="EMBL" id="RFT42081.1"/>
    </source>
</evidence>
<comment type="similarity">
    <text evidence="1">Belongs to the carbohydrate kinase PfkB family.</text>
</comment>